<dbReference type="EMBL" id="JBEVCJ010000009">
    <property type="protein sequence ID" value="MET1255409.1"/>
    <property type="molecule type" value="Genomic_DNA"/>
</dbReference>
<keyword evidence="2" id="KW-1185">Reference proteome</keyword>
<evidence type="ECO:0000313" key="1">
    <source>
        <dbReference type="EMBL" id="MET1255409.1"/>
    </source>
</evidence>
<name>A0ABV2BU31_9GAMM</name>
<comment type="caution">
    <text evidence="1">The sequence shown here is derived from an EMBL/GenBank/DDBJ whole genome shotgun (WGS) entry which is preliminary data.</text>
</comment>
<accession>A0ABV2BU31</accession>
<sequence>MKIYERIARYLLGIIYLFGAVDGFMFLVFDMYIHGKPHESFTFLIELQKTTYFWAFMKLLQFLGALSLLTNYKPALGLTLLTPISAILCLFYIFELQWYIAASVITSATLVLFWAYADNFKSLLIKPVIGKSTTQEAIVDKPITDGQ</sequence>
<gene>
    <name evidence="1" type="ORF">ABVT43_09750</name>
</gene>
<dbReference type="Proteomes" id="UP001548189">
    <property type="component" value="Unassembled WGS sequence"/>
</dbReference>
<proteinExistence type="predicted"/>
<reference evidence="1 2" key="1">
    <citation type="submission" date="2024-06" db="EMBL/GenBank/DDBJ databases">
        <authorList>
            <person name="Li F."/>
        </authorList>
    </citation>
    <scope>NUCLEOTIDE SEQUENCE [LARGE SCALE GENOMIC DNA]</scope>
    <source>
        <strain evidence="1 2">GXAS 311</strain>
    </source>
</reference>
<protein>
    <submittedName>
        <fullName evidence="1">Uncharacterized protein</fullName>
    </submittedName>
</protein>
<evidence type="ECO:0000313" key="2">
    <source>
        <dbReference type="Proteomes" id="UP001548189"/>
    </source>
</evidence>
<organism evidence="1 2">
    <name type="scientific">Aliikangiella maris</name>
    <dbReference type="NCBI Taxonomy" id="3162458"/>
    <lineage>
        <taxon>Bacteria</taxon>
        <taxon>Pseudomonadati</taxon>
        <taxon>Pseudomonadota</taxon>
        <taxon>Gammaproteobacteria</taxon>
        <taxon>Oceanospirillales</taxon>
        <taxon>Pleioneaceae</taxon>
        <taxon>Aliikangiella</taxon>
    </lineage>
</organism>